<dbReference type="SUPFAM" id="SSF56176">
    <property type="entry name" value="FAD-binding/transporter-associated domain-like"/>
    <property type="match status" value="1"/>
</dbReference>
<evidence type="ECO:0000256" key="3">
    <source>
        <dbReference type="ARBA" id="ARBA00022475"/>
    </source>
</evidence>
<dbReference type="SMART" id="SM01091">
    <property type="entry name" value="CorC_HlyC"/>
    <property type="match status" value="1"/>
</dbReference>
<dbReference type="RefSeq" id="WP_214718636.1">
    <property type="nucleotide sequence ID" value="NZ_CP183077.1"/>
</dbReference>
<dbReference type="EMBL" id="JASWER010000005">
    <property type="protein sequence ID" value="MDL5376912.1"/>
    <property type="molecule type" value="Genomic_DNA"/>
</dbReference>
<evidence type="ECO:0000256" key="11">
    <source>
        <dbReference type="SAM" id="Phobius"/>
    </source>
</evidence>
<dbReference type="InterPro" id="IPR002550">
    <property type="entry name" value="CNNM"/>
</dbReference>
<name>A0ABT7MP08_9BACL</name>
<organism evidence="14 15">
    <name type="scientific">Exiguobacterium mexicanum</name>
    <dbReference type="NCBI Taxonomy" id="340146"/>
    <lineage>
        <taxon>Bacteria</taxon>
        <taxon>Bacillati</taxon>
        <taxon>Bacillota</taxon>
        <taxon>Bacilli</taxon>
        <taxon>Bacillales</taxon>
        <taxon>Bacillales Family XII. Incertae Sedis</taxon>
        <taxon>Exiguobacterium</taxon>
    </lineage>
</organism>
<gene>
    <name evidence="14" type="ORF">QR695_07810</name>
</gene>
<dbReference type="Pfam" id="PF01595">
    <property type="entry name" value="CNNM"/>
    <property type="match status" value="1"/>
</dbReference>
<dbReference type="InterPro" id="IPR016169">
    <property type="entry name" value="FAD-bd_PCMH_sub2"/>
</dbReference>
<keyword evidence="3" id="KW-1003">Cell membrane</keyword>
<evidence type="ECO:0000256" key="2">
    <source>
        <dbReference type="ARBA" id="ARBA00006337"/>
    </source>
</evidence>
<dbReference type="InterPro" id="IPR005170">
    <property type="entry name" value="Transptr-assoc_dom"/>
</dbReference>
<evidence type="ECO:0000256" key="8">
    <source>
        <dbReference type="ARBA" id="ARBA00023136"/>
    </source>
</evidence>
<evidence type="ECO:0000256" key="1">
    <source>
        <dbReference type="ARBA" id="ARBA00004651"/>
    </source>
</evidence>
<dbReference type="PANTHER" id="PTHR43099:SF5">
    <property type="entry name" value="HLYC_CORC FAMILY TRANSPORTER"/>
    <property type="match status" value="1"/>
</dbReference>
<feature type="domain" description="CBS" evidence="12">
    <location>
        <begin position="288"/>
        <end position="346"/>
    </location>
</feature>
<dbReference type="InterPro" id="IPR036318">
    <property type="entry name" value="FAD-bd_PCMH-like_sf"/>
</dbReference>
<dbReference type="Gene3D" id="3.10.580.10">
    <property type="entry name" value="CBS-domain"/>
    <property type="match status" value="1"/>
</dbReference>
<dbReference type="InterPro" id="IPR046342">
    <property type="entry name" value="CBS_dom_sf"/>
</dbReference>
<feature type="transmembrane region" description="Helical" evidence="11">
    <location>
        <begin position="64"/>
        <end position="84"/>
    </location>
</feature>
<feature type="domain" description="CNNM transmembrane" evidence="13">
    <location>
        <begin position="4"/>
        <end position="205"/>
    </location>
</feature>
<evidence type="ECO:0000256" key="9">
    <source>
        <dbReference type="PROSITE-ProRule" id="PRU00703"/>
    </source>
</evidence>
<evidence type="ECO:0000313" key="15">
    <source>
        <dbReference type="Proteomes" id="UP001230807"/>
    </source>
</evidence>
<evidence type="ECO:0000256" key="6">
    <source>
        <dbReference type="ARBA" id="ARBA00022989"/>
    </source>
</evidence>
<keyword evidence="8 10" id="KW-0472">Membrane</keyword>
<accession>A0ABT7MP08</accession>
<dbReference type="Pfam" id="PF00571">
    <property type="entry name" value="CBS"/>
    <property type="match status" value="1"/>
</dbReference>
<feature type="transmembrane region" description="Helical" evidence="11">
    <location>
        <begin position="104"/>
        <end position="124"/>
    </location>
</feature>
<comment type="subcellular location">
    <subcellularLocation>
        <location evidence="1">Cell membrane</location>
        <topology evidence="1">Multi-pass membrane protein</topology>
    </subcellularLocation>
</comment>
<proteinExistence type="inferred from homology"/>
<dbReference type="SUPFAM" id="SSF54631">
    <property type="entry name" value="CBS-domain pair"/>
    <property type="match status" value="1"/>
</dbReference>
<keyword evidence="7 9" id="KW-0129">CBS domain</keyword>
<dbReference type="PANTHER" id="PTHR43099">
    <property type="entry name" value="UPF0053 PROTEIN YRKA"/>
    <property type="match status" value="1"/>
</dbReference>
<keyword evidence="15" id="KW-1185">Reference proteome</keyword>
<dbReference type="PROSITE" id="PS51371">
    <property type="entry name" value="CBS"/>
    <property type="match status" value="1"/>
</dbReference>
<keyword evidence="4 10" id="KW-0812">Transmembrane</keyword>
<comment type="caution">
    <text evidence="14">The sequence shown here is derived from an EMBL/GenBank/DDBJ whole genome shotgun (WGS) entry which is preliminary data.</text>
</comment>
<dbReference type="Proteomes" id="UP001230807">
    <property type="component" value="Unassembled WGS sequence"/>
</dbReference>
<dbReference type="Pfam" id="PF03471">
    <property type="entry name" value="CorC_HlyC"/>
    <property type="match status" value="1"/>
</dbReference>
<evidence type="ECO:0000256" key="5">
    <source>
        <dbReference type="ARBA" id="ARBA00022737"/>
    </source>
</evidence>
<reference evidence="14 15" key="1">
    <citation type="submission" date="2023-06" db="EMBL/GenBank/DDBJ databases">
        <title>Influencing factors and mechanism of Cr(VI) reduction by facultative anaerobic Exiguobacterium sp. PY14.</title>
        <authorList>
            <person name="Zou L."/>
        </authorList>
    </citation>
    <scope>NUCLEOTIDE SEQUENCE [LARGE SCALE GENOMIC DNA]</scope>
    <source>
        <strain evidence="14 15">PY14</strain>
    </source>
</reference>
<dbReference type="InterPro" id="IPR051676">
    <property type="entry name" value="UPF0053_domain"/>
</dbReference>
<dbReference type="CDD" id="cd04590">
    <property type="entry name" value="CBS_pair_CorC_HlyC_assoc"/>
    <property type="match status" value="1"/>
</dbReference>
<evidence type="ECO:0000256" key="10">
    <source>
        <dbReference type="PROSITE-ProRule" id="PRU01193"/>
    </source>
</evidence>
<evidence type="ECO:0000259" key="12">
    <source>
        <dbReference type="PROSITE" id="PS51371"/>
    </source>
</evidence>
<keyword evidence="5" id="KW-0677">Repeat</keyword>
<dbReference type="InterPro" id="IPR000644">
    <property type="entry name" value="CBS_dom"/>
</dbReference>
<protein>
    <submittedName>
        <fullName evidence="14">Hemolysin family protein</fullName>
    </submittedName>
</protein>
<evidence type="ECO:0000256" key="7">
    <source>
        <dbReference type="ARBA" id="ARBA00023122"/>
    </source>
</evidence>
<dbReference type="Gene3D" id="3.30.465.10">
    <property type="match status" value="1"/>
</dbReference>
<feature type="transmembrane region" description="Helical" evidence="11">
    <location>
        <begin position="12"/>
        <end position="33"/>
    </location>
</feature>
<keyword evidence="6 10" id="KW-1133">Transmembrane helix</keyword>
<sequence length="442" mass="49367">MKTVDSSIVIDLLIVLFLIVLNGIFAMTEIALISSKPAKLEVEANRGKRSAEIALKYSKDPTDLLSTVQVGITLIGIINGAYGGARFSAPLGELFAELGMSAQYAPTVGYVVVVTLITYLSLIIGELVPKRIALVAPEKVTMAIIPALDVFSKVMRPFIWILSKSTLFLFKLLGLKAEQSSGETELEIKQLLFEGAQQGAFAHEEVQQVERVFAFHDQLIYELMQPRTTLEWVDLEDDMDDIKKSIYESKHNKLPVGRDTLDEFVGYIDVRDILTLPTLREPSQILKRIKQPLVVPKQREASQVLQMMQKNGVEIAFVLDEYGGFLGMVTLFDILEEIVGEVMIEEETPEVVRREDGSYLADGLLGIEDLKRTFGIRDNRFDEGRSSYHTLAGLVIYALGDFPKRGDVVEAYGLRFEVVDMDGKRVDQVLVSELPATEIEED</sequence>
<evidence type="ECO:0000256" key="4">
    <source>
        <dbReference type="ARBA" id="ARBA00022692"/>
    </source>
</evidence>
<dbReference type="PROSITE" id="PS51846">
    <property type="entry name" value="CNNM"/>
    <property type="match status" value="1"/>
</dbReference>
<comment type="similarity">
    <text evidence="2">Belongs to the UPF0053 family.</text>
</comment>
<evidence type="ECO:0000313" key="14">
    <source>
        <dbReference type="EMBL" id="MDL5376912.1"/>
    </source>
</evidence>
<evidence type="ECO:0000259" key="13">
    <source>
        <dbReference type="PROSITE" id="PS51846"/>
    </source>
</evidence>
<dbReference type="InterPro" id="IPR044751">
    <property type="entry name" value="Ion_transp-like_CBS"/>
</dbReference>